<comment type="catalytic activity">
    <reaction evidence="1">
        <text>S-ubiquitinyl-[E1 ubiquitin-activating enzyme]-L-cysteine + [E2 ubiquitin-conjugating enzyme]-L-cysteine = [E1 ubiquitin-activating enzyme]-L-cysteine + S-ubiquitinyl-[E2 ubiquitin-conjugating enzyme]-L-cysteine.</text>
        <dbReference type="EC" id="2.3.2.23"/>
    </reaction>
</comment>
<reference evidence="16 18" key="3">
    <citation type="journal article" date="2016" name="Proc. Natl. Acad. Sci. U.S.A.">
        <title>Comparative genomics of biotechnologically important yeasts.</title>
        <authorList>
            <person name="Riley R."/>
            <person name="Haridas S."/>
            <person name="Wolfe K.H."/>
            <person name="Lopes M.R."/>
            <person name="Hittinger C.T."/>
            <person name="Goeker M."/>
            <person name="Salamov A.A."/>
            <person name="Wisecaver J.H."/>
            <person name="Long T.M."/>
            <person name="Calvey C.H."/>
            <person name="Aerts A.L."/>
            <person name="Barry K.W."/>
            <person name="Choi C."/>
            <person name="Clum A."/>
            <person name="Coughlan A.Y."/>
            <person name="Deshpande S."/>
            <person name="Douglass A.P."/>
            <person name="Hanson S.J."/>
            <person name="Klenk H.-P."/>
            <person name="LaButti K.M."/>
            <person name="Lapidus A."/>
            <person name="Lindquist E.A."/>
            <person name="Lipzen A.M."/>
            <person name="Meier-Kolthoff J.P."/>
            <person name="Ohm R.A."/>
            <person name="Otillar R.P."/>
            <person name="Pangilinan J.L."/>
            <person name="Peng Y."/>
            <person name="Rokas A."/>
            <person name="Rosa C.A."/>
            <person name="Scheuner C."/>
            <person name="Sibirny A.A."/>
            <person name="Slot J.C."/>
            <person name="Stielow J.B."/>
            <person name="Sun H."/>
            <person name="Kurtzman C.P."/>
            <person name="Blackwell M."/>
            <person name="Grigoriev I.V."/>
            <person name="Jeffries T.W."/>
        </authorList>
    </citation>
    <scope>NUCLEOTIDE SEQUENCE [LARGE SCALE GENOMIC DNA]</scope>
    <source>
        <strain evidence="18">ATCC 18201 / CBS 1600 / BCRC 20928 / JCM 3617 / NBRC 0987 / NRRL Y-1542</strain>
        <strain evidence="16">NRRL Y-1542</strain>
    </source>
</reference>
<dbReference type="GO" id="GO:0005524">
    <property type="term" value="F:ATP binding"/>
    <property type="evidence" value="ECO:0007669"/>
    <property type="project" value="UniProtKB-UniRule"/>
</dbReference>
<dbReference type="Proteomes" id="UP000094389">
    <property type="component" value="Unassembled WGS sequence"/>
</dbReference>
<evidence type="ECO:0000256" key="5">
    <source>
        <dbReference type="ARBA" id="ARBA00022786"/>
    </source>
</evidence>
<dbReference type="EC" id="2.3.2.23" evidence="2"/>
<evidence type="ECO:0000256" key="3">
    <source>
        <dbReference type="ARBA" id="ARBA00022679"/>
    </source>
</evidence>
<evidence type="ECO:0000256" key="6">
    <source>
        <dbReference type="ARBA" id="ARBA00022840"/>
    </source>
</evidence>
<dbReference type="InterPro" id="IPR023313">
    <property type="entry name" value="UBQ-conjugating_AS"/>
</dbReference>
<evidence type="ECO:0000256" key="13">
    <source>
        <dbReference type="RuleBase" id="RU362109"/>
    </source>
</evidence>
<evidence type="ECO:0000256" key="2">
    <source>
        <dbReference type="ARBA" id="ARBA00012486"/>
    </source>
</evidence>
<feature type="active site" description="Glycyl thioester intermediate" evidence="12">
    <location>
        <position position="92"/>
    </location>
</feature>
<dbReference type="SUPFAM" id="SSF54495">
    <property type="entry name" value="UBC-like"/>
    <property type="match status" value="1"/>
</dbReference>
<dbReference type="Proteomes" id="UP000038830">
    <property type="component" value="Unassembled WGS sequence"/>
</dbReference>
<dbReference type="SMART" id="SM00212">
    <property type="entry name" value="UBCc"/>
    <property type="match status" value="1"/>
</dbReference>
<evidence type="ECO:0000256" key="4">
    <source>
        <dbReference type="ARBA" id="ARBA00022741"/>
    </source>
</evidence>
<dbReference type="OMA" id="APDGMFT"/>
<comment type="pathway">
    <text evidence="10">Protein modification.</text>
</comment>
<dbReference type="InterPro" id="IPR016135">
    <property type="entry name" value="UBQ-conjugating_enzyme/RWD"/>
</dbReference>
<reference evidence="15" key="1">
    <citation type="submission" date="2014-12" db="EMBL/GenBank/DDBJ databases">
        <authorList>
            <person name="Jaenicke S."/>
        </authorList>
    </citation>
    <scope>NUCLEOTIDE SEQUENCE [LARGE SCALE GENOMIC DNA]</scope>
    <source>
        <strain evidence="15">CBS1600</strain>
    </source>
</reference>
<keyword evidence="4 13" id="KW-0547">Nucleotide-binding</keyword>
<proteinExistence type="inferred from homology"/>
<organism evidence="15 17">
    <name type="scientific">Cyberlindnera jadinii (strain ATCC 18201 / CBS 1600 / BCRC 20928 / JCM 3617 / NBRC 0987 / NRRL Y-1542)</name>
    <name type="common">Torula yeast</name>
    <name type="synonym">Candida utilis</name>
    <dbReference type="NCBI Taxonomy" id="983966"/>
    <lineage>
        <taxon>Eukaryota</taxon>
        <taxon>Fungi</taxon>
        <taxon>Dikarya</taxon>
        <taxon>Ascomycota</taxon>
        <taxon>Saccharomycotina</taxon>
        <taxon>Saccharomycetes</taxon>
        <taxon>Phaffomycetales</taxon>
        <taxon>Phaffomycetaceae</taxon>
        <taxon>Cyberlindnera</taxon>
    </lineage>
</organism>
<evidence type="ECO:0000256" key="10">
    <source>
        <dbReference type="ARBA" id="ARBA00043952"/>
    </source>
</evidence>
<dbReference type="InterPro" id="IPR050113">
    <property type="entry name" value="Ub_conjugating_enzyme"/>
</dbReference>
<dbReference type="PANTHER" id="PTHR24067">
    <property type="entry name" value="UBIQUITIN-CONJUGATING ENZYME E2"/>
    <property type="match status" value="1"/>
</dbReference>
<keyword evidence="6 13" id="KW-0067">ATP-binding</keyword>
<dbReference type="CDD" id="cd23796">
    <property type="entry name" value="UBCc_UBE2G2"/>
    <property type="match status" value="1"/>
</dbReference>
<dbReference type="GO" id="GO:0036503">
    <property type="term" value="P:ERAD pathway"/>
    <property type="evidence" value="ECO:0007669"/>
    <property type="project" value="UniProtKB-ARBA"/>
</dbReference>
<evidence type="ECO:0000313" key="16">
    <source>
        <dbReference type="EMBL" id="ODV73875.1"/>
    </source>
</evidence>
<dbReference type="EMBL" id="KV453929">
    <property type="protein sequence ID" value="ODV73875.1"/>
    <property type="molecule type" value="Genomic_DNA"/>
</dbReference>
<accession>A0A0H5C9Q9</accession>
<keyword evidence="7" id="KW-0882">Thioester bond</keyword>
<dbReference type="FunFam" id="3.10.110.10:FF:000008">
    <property type="entry name" value="Ubiquitin-conjugating enzyme E2 G2"/>
    <property type="match status" value="1"/>
</dbReference>
<dbReference type="OrthoDB" id="19692at2759"/>
<protein>
    <recommendedName>
        <fullName evidence="2">E2 ubiquitin-conjugating enzyme</fullName>
        <ecNumber evidence="2">2.3.2.23</ecNumber>
    </recommendedName>
    <alternativeName>
        <fullName evidence="11">E2 ubiquitin-conjugating enzyme 7</fullName>
    </alternativeName>
    <alternativeName>
        <fullName evidence="9">Ubiquitin carrier protein</fullName>
    </alternativeName>
    <alternativeName>
        <fullName evidence="8">Ubiquitin-protein ligase</fullName>
    </alternativeName>
</protein>
<evidence type="ECO:0000256" key="11">
    <source>
        <dbReference type="ARBA" id="ARBA00077195"/>
    </source>
</evidence>
<dbReference type="InterPro" id="IPR000608">
    <property type="entry name" value="UBC"/>
</dbReference>
<dbReference type="STRING" id="983966.A0A0H5C9Q9"/>
<dbReference type="Pfam" id="PF00179">
    <property type="entry name" value="UQ_con"/>
    <property type="match status" value="1"/>
</dbReference>
<dbReference type="PROSITE" id="PS50127">
    <property type="entry name" value="UBC_2"/>
    <property type="match status" value="1"/>
</dbReference>
<evidence type="ECO:0000313" key="17">
    <source>
        <dbReference type="Proteomes" id="UP000038830"/>
    </source>
</evidence>
<keyword evidence="5 13" id="KW-0833">Ubl conjugation pathway</keyword>
<feature type="domain" description="UBC core" evidence="14">
    <location>
        <begin position="7"/>
        <end position="167"/>
    </location>
</feature>
<reference evidence="17" key="2">
    <citation type="journal article" date="2015" name="J. Biotechnol.">
        <title>The structure of the Cyberlindnera jadinii genome and its relation to Candida utilis analyzed by the occurrence of single nucleotide polymorphisms.</title>
        <authorList>
            <person name="Rupp O."/>
            <person name="Brinkrolf K."/>
            <person name="Buerth C."/>
            <person name="Kunigo M."/>
            <person name="Schneider J."/>
            <person name="Jaenicke S."/>
            <person name="Goesmann A."/>
            <person name="Puehler A."/>
            <person name="Jaeger K.-E."/>
            <person name="Ernst J.F."/>
        </authorList>
    </citation>
    <scope>NUCLEOTIDE SEQUENCE [LARGE SCALE GENOMIC DNA]</scope>
    <source>
        <strain evidence="17">ATCC 18201 / CBS 1600 / BCRC 20928 / JCM 3617 / NBRC 0987 / NRRL Y-1542</strain>
    </source>
</reference>
<dbReference type="Gene3D" id="3.10.110.10">
    <property type="entry name" value="Ubiquitin Conjugating Enzyme"/>
    <property type="match status" value="1"/>
</dbReference>
<evidence type="ECO:0000313" key="15">
    <source>
        <dbReference type="EMBL" id="CEP25093.1"/>
    </source>
</evidence>
<dbReference type="AlphaFoldDB" id="A0A0H5C9Q9"/>
<keyword evidence="18" id="KW-1185">Reference proteome</keyword>
<sequence>MPPRVNTAQRRLLKEYQQLTKDCPEGIVAGPVSEDNLFVWDCLIEGPKDTPYENGVFPARLTFPTDYPLSPPKLVFTPSILHPNIYANGEVCISILHPPGEDPLQYERPEERWSPVQNVEKILLSVMSMLSEPNVESGANIDACVLWRDNREEFERRVRADVRKSLGL</sequence>
<dbReference type="PROSITE" id="PS00183">
    <property type="entry name" value="UBC_1"/>
    <property type="match status" value="1"/>
</dbReference>
<keyword evidence="3" id="KW-0808">Transferase</keyword>
<evidence type="ECO:0000256" key="1">
    <source>
        <dbReference type="ARBA" id="ARBA00000485"/>
    </source>
</evidence>
<comment type="similarity">
    <text evidence="13">Belongs to the ubiquitin-conjugating enzyme family.</text>
</comment>
<evidence type="ECO:0000256" key="12">
    <source>
        <dbReference type="PROSITE-ProRule" id="PRU10133"/>
    </source>
</evidence>
<evidence type="ECO:0000256" key="8">
    <source>
        <dbReference type="ARBA" id="ARBA00030012"/>
    </source>
</evidence>
<evidence type="ECO:0000256" key="9">
    <source>
        <dbReference type="ARBA" id="ARBA00031729"/>
    </source>
</evidence>
<gene>
    <name evidence="15" type="primary">QRI8</name>
    <name evidence="15" type="ORF">BN1211_6086</name>
    <name evidence="16" type="ORF">CYBJADRAFT_150092</name>
</gene>
<dbReference type="EMBL" id="CDQK01000007">
    <property type="protein sequence ID" value="CEP25093.1"/>
    <property type="molecule type" value="Genomic_DNA"/>
</dbReference>
<dbReference type="GO" id="GO:0061631">
    <property type="term" value="F:ubiquitin conjugating enzyme activity"/>
    <property type="evidence" value="ECO:0007669"/>
    <property type="project" value="UniProtKB-EC"/>
</dbReference>
<name>A0A0H5C9Q9_CYBJN</name>
<evidence type="ECO:0000259" key="14">
    <source>
        <dbReference type="PROSITE" id="PS50127"/>
    </source>
</evidence>
<evidence type="ECO:0000313" key="18">
    <source>
        <dbReference type="Proteomes" id="UP000094389"/>
    </source>
</evidence>
<accession>A0A1E4S320</accession>
<evidence type="ECO:0000256" key="7">
    <source>
        <dbReference type="ARBA" id="ARBA00022966"/>
    </source>
</evidence>